<evidence type="ECO:0000256" key="1">
    <source>
        <dbReference type="ARBA" id="ARBA00022529"/>
    </source>
</evidence>
<dbReference type="Proteomes" id="UP000322940">
    <property type="component" value="Unassembled WGS sequence"/>
</dbReference>
<evidence type="ECO:0000256" key="5">
    <source>
        <dbReference type="SAM" id="SignalP"/>
    </source>
</evidence>
<dbReference type="GO" id="GO:0042742">
    <property type="term" value="P:defense response to bacterium"/>
    <property type="evidence" value="ECO:0007669"/>
    <property type="project" value="UniProtKB-KW"/>
</dbReference>
<dbReference type="InterPro" id="IPR002901">
    <property type="entry name" value="MGlyc_endo_b_GlcNAc-like_dom"/>
</dbReference>
<dbReference type="eggNOG" id="COG1705">
    <property type="taxonomic scope" value="Bacteria"/>
</dbReference>
<name>A0A1Y3R0Y9_9BACT</name>
<evidence type="ECO:0000313" key="10">
    <source>
        <dbReference type="Proteomes" id="UP000322940"/>
    </source>
</evidence>
<reference evidence="7 10" key="3">
    <citation type="journal article" date="2019" name="Nat. Med.">
        <title>A library of human gut bacterial isolates paired with longitudinal multiomics data enables mechanistic microbiome research.</title>
        <authorList>
            <person name="Poyet M."/>
            <person name="Groussin M."/>
            <person name="Gibbons S.M."/>
            <person name="Avila-Pacheco J."/>
            <person name="Jiang X."/>
            <person name="Kearney S.M."/>
            <person name="Perrotta A.R."/>
            <person name="Berdy B."/>
            <person name="Zhao S."/>
            <person name="Lieberman T.D."/>
            <person name="Swanson P.K."/>
            <person name="Smith M."/>
            <person name="Roesemann S."/>
            <person name="Alexander J.E."/>
            <person name="Rich S.A."/>
            <person name="Livny J."/>
            <person name="Vlamakis H."/>
            <person name="Clish C."/>
            <person name="Bullock K."/>
            <person name="Deik A."/>
            <person name="Scott J."/>
            <person name="Pierce K.A."/>
            <person name="Xavier R.J."/>
            <person name="Alm E.J."/>
        </authorList>
    </citation>
    <scope>NUCLEOTIDE SEQUENCE [LARGE SCALE GENOMIC DNA]</scope>
    <source>
        <strain evidence="7 10">BIOML-A266</strain>
    </source>
</reference>
<dbReference type="EMBL" id="VVXH01000023">
    <property type="protein sequence ID" value="KAA2375372.1"/>
    <property type="molecule type" value="Genomic_DNA"/>
</dbReference>
<keyword evidence="3" id="KW-0378">Hydrolase</keyword>
<feature type="domain" description="LysM" evidence="6">
    <location>
        <begin position="290"/>
        <end position="334"/>
    </location>
</feature>
<dbReference type="SMART" id="SM00257">
    <property type="entry name" value="LysM"/>
    <property type="match status" value="2"/>
</dbReference>
<reference evidence="8" key="2">
    <citation type="journal article" date="2018" name="BMC Genomics">
        <title>Whole genome sequencing and function prediction of 133 gut anaerobes isolated from chicken caecum in pure cultures.</title>
        <authorList>
            <person name="Medvecky M."/>
            <person name="Cejkova D."/>
            <person name="Polansky O."/>
            <person name="Karasova D."/>
            <person name="Kubasova T."/>
            <person name="Cizek A."/>
            <person name="Rychlik I."/>
        </authorList>
    </citation>
    <scope>NUCLEOTIDE SEQUENCE</scope>
    <source>
        <strain evidence="8">An90</strain>
    </source>
</reference>
<dbReference type="GO" id="GO:0004040">
    <property type="term" value="F:amidase activity"/>
    <property type="evidence" value="ECO:0007669"/>
    <property type="project" value="InterPro"/>
</dbReference>
<evidence type="ECO:0000313" key="9">
    <source>
        <dbReference type="Proteomes" id="UP000195772"/>
    </source>
</evidence>
<proteinExistence type="predicted"/>
<dbReference type="EMBL" id="NFHB01000002">
    <property type="protein sequence ID" value="OUN04228.1"/>
    <property type="molecule type" value="Genomic_DNA"/>
</dbReference>
<dbReference type="AlphaFoldDB" id="A0A1Y3R0Y9"/>
<feature type="chain" id="PRO_5040673113" description="Peptidoglycan hydrolase" evidence="5">
    <location>
        <begin position="26"/>
        <end position="335"/>
    </location>
</feature>
<dbReference type="GO" id="GO:0031640">
    <property type="term" value="P:killing of cells of another organism"/>
    <property type="evidence" value="ECO:0007669"/>
    <property type="project" value="UniProtKB-KW"/>
</dbReference>
<keyword evidence="5" id="KW-0732">Signal</keyword>
<reference evidence="9" key="1">
    <citation type="submission" date="2017-04" db="EMBL/GenBank/DDBJ databases">
        <title>Function of individual gut microbiota members based on whole genome sequencing of pure cultures obtained from chicken caecum.</title>
        <authorList>
            <person name="Medvecky M."/>
            <person name="Cejkova D."/>
            <person name="Polansky O."/>
            <person name="Karasova D."/>
            <person name="Kubasova T."/>
            <person name="Cizek A."/>
            <person name="Rychlik I."/>
        </authorList>
    </citation>
    <scope>NUCLEOTIDE SEQUENCE [LARGE SCALE GENOMIC DNA]</scope>
    <source>
        <strain evidence="9">An90</strain>
    </source>
</reference>
<dbReference type="InterPro" id="IPR051056">
    <property type="entry name" value="Glycosyl_Hydrolase_73"/>
</dbReference>
<organism evidence="8 9">
    <name type="scientific">Alistipes onderdonkii</name>
    <dbReference type="NCBI Taxonomy" id="328813"/>
    <lineage>
        <taxon>Bacteria</taxon>
        <taxon>Pseudomonadati</taxon>
        <taxon>Bacteroidota</taxon>
        <taxon>Bacteroidia</taxon>
        <taxon>Bacteroidales</taxon>
        <taxon>Rikenellaceae</taxon>
        <taxon>Alistipes</taxon>
    </lineage>
</organism>
<dbReference type="Pfam" id="PF01476">
    <property type="entry name" value="LysM"/>
    <property type="match status" value="2"/>
</dbReference>
<evidence type="ECO:0000256" key="3">
    <source>
        <dbReference type="ARBA" id="ARBA00022801"/>
    </source>
</evidence>
<dbReference type="Gene3D" id="3.10.350.10">
    <property type="entry name" value="LysM domain"/>
    <property type="match status" value="1"/>
</dbReference>
<evidence type="ECO:0000256" key="2">
    <source>
        <dbReference type="ARBA" id="ARBA00022638"/>
    </source>
</evidence>
<dbReference type="SMART" id="SM00047">
    <property type="entry name" value="LYZ2"/>
    <property type="match status" value="1"/>
</dbReference>
<dbReference type="eggNOG" id="COG1388">
    <property type="taxonomic scope" value="Bacteria"/>
</dbReference>
<keyword evidence="2" id="KW-0081">Bacteriolytic enzyme</keyword>
<evidence type="ECO:0000259" key="6">
    <source>
        <dbReference type="PROSITE" id="PS51782"/>
    </source>
</evidence>
<dbReference type="PROSITE" id="PS51782">
    <property type="entry name" value="LYSM"/>
    <property type="match status" value="1"/>
</dbReference>
<feature type="signal peptide" evidence="5">
    <location>
        <begin position="1"/>
        <end position="25"/>
    </location>
</feature>
<dbReference type="OrthoDB" id="977752at2"/>
<dbReference type="Proteomes" id="UP000195772">
    <property type="component" value="Unassembled WGS sequence"/>
</dbReference>
<dbReference type="PANTHER" id="PTHR33308">
    <property type="entry name" value="PEPTIDOGLYCAN HYDROLASE FLGJ"/>
    <property type="match status" value="1"/>
</dbReference>
<comment type="caution">
    <text evidence="8">The sequence shown here is derived from an EMBL/GenBank/DDBJ whole genome shotgun (WGS) entry which is preliminary data.</text>
</comment>
<evidence type="ECO:0000313" key="7">
    <source>
        <dbReference type="EMBL" id="KAA2375372.1"/>
    </source>
</evidence>
<dbReference type="RefSeq" id="WP_018694696.1">
    <property type="nucleotide sequence ID" value="NZ_AP025562.1"/>
</dbReference>
<evidence type="ECO:0000256" key="4">
    <source>
        <dbReference type="ARBA" id="ARBA00032108"/>
    </source>
</evidence>
<dbReference type="CDD" id="cd00118">
    <property type="entry name" value="LysM"/>
    <property type="match status" value="1"/>
</dbReference>
<evidence type="ECO:0000313" key="8">
    <source>
        <dbReference type="EMBL" id="OUN04228.1"/>
    </source>
</evidence>
<dbReference type="InterPro" id="IPR018392">
    <property type="entry name" value="LysM"/>
</dbReference>
<protein>
    <recommendedName>
        <fullName evidence="4">Peptidoglycan hydrolase</fullName>
    </recommendedName>
</protein>
<sequence>MNFSKKAISLAGILLIALQSLPAQVRQTREEYIDRYKSIAVAHMERYGIPASITMAQGILESDCGNSWLSLQSNNHFGIKCKRNWTGDKVYYDDDAKGECFRSYPSVEASYRDHAEFLDSQPRYDSLFAYSSDDYKSWARGLKAAGYATAPDYAQRLTRIIEENQLYLLDRPDGERLYASRMGRKVTDPEGWFADQSSVEPVSGSSSAIDPDNYRVTINAHNGYNVYQTNGVHYVLAKEGDTFENIGQKFRISARNLRKFNDLKDKKAQPMTDEVVYIERKKKRWEGNAHTHICRQGETAYAVGQSYAIRTRSIEKLNRLKPGSTLEKGQQIRIK</sequence>
<dbReference type="Gene3D" id="1.10.530.10">
    <property type="match status" value="1"/>
</dbReference>
<dbReference type="PANTHER" id="PTHR33308:SF9">
    <property type="entry name" value="PEPTIDOGLYCAN HYDROLASE FLGJ"/>
    <property type="match status" value="1"/>
</dbReference>
<dbReference type="Pfam" id="PF01832">
    <property type="entry name" value="Glucosaminidase"/>
    <property type="match status" value="1"/>
</dbReference>
<keyword evidence="1" id="KW-0929">Antimicrobial</keyword>
<gene>
    <name evidence="8" type="ORF">B5G41_02630</name>
    <name evidence="7" type="ORF">F2Y10_15240</name>
</gene>
<dbReference type="InterPro" id="IPR036779">
    <property type="entry name" value="LysM_dom_sf"/>
</dbReference>
<accession>A0A1Y3R0Y9</accession>